<dbReference type="Proteomes" id="UP000813444">
    <property type="component" value="Unassembled WGS sequence"/>
</dbReference>
<comment type="caution">
    <text evidence="2">The sequence shown here is derived from an EMBL/GenBank/DDBJ whole genome shotgun (WGS) entry which is preliminary data.</text>
</comment>
<keyword evidence="3" id="KW-1185">Reference proteome</keyword>
<dbReference type="EMBL" id="JAGPNK010000033">
    <property type="protein sequence ID" value="KAH7303467.1"/>
    <property type="molecule type" value="Genomic_DNA"/>
</dbReference>
<accession>A0A8K0WJ15</accession>
<name>A0A8K0WJ15_9HYPO</name>
<evidence type="ECO:0000259" key="1">
    <source>
        <dbReference type="Pfam" id="PF06985"/>
    </source>
</evidence>
<feature type="domain" description="Heterokaryon incompatibility" evidence="1">
    <location>
        <begin position="1"/>
        <end position="75"/>
    </location>
</feature>
<dbReference type="PANTHER" id="PTHR24148:SF73">
    <property type="entry name" value="HET DOMAIN PROTEIN (AFU_ORTHOLOGUE AFUA_8G01020)"/>
    <property type="match status" value="1"/>
</dbReference>
<organism evidence="2 3">
    <name type="scientific">Stachybotrys elegans</name>
    <dbReference type="NCBI Taxonomy" id="80388"/>
    <lineage>
        <taxon>Eukaryota</taxon>
        <taxon>Fungi</taxon>
        <taxon>Dikarya</taxon>
        <taxon>Ascomycota</taxon>
        <taxon>Pezizomycotina</taxon>
        <taxon>Sordariomycetes</taxon>
        <taxon>Hypocreomycetidae</taxon>
        <taxon>Hypocreales</taxon>
        <taxon>Stachybotryaceae</taxon>
        <taxon>Stachybotrys</taxon>
    </lineage>
</organism>
<dbReference type="InterPro" id="IPR010730">
    <property type="entry name" value="HET"/>
</dbReference>
<evidence type="ECO:0000313" key="3">
    <source>
        <dbReference type="Proteomes" id="UP000813444"/>
    </source>
</evidence>
<sequence length="286" mass="32967">MWQTYNNAKEVFAWIGPEETSTADSFHKLIEGGEGCNLKEDGRCEETRSLPHRLPPELQWMSDRNYWERAWIIQEILQARHLRLVCGSYSCDWRLLYHFMLHFPSPWDYKSRESSRMLLLLETKSALVEAKGLVRQSSAFHVLDIVGTLFCSGKCFEARDHVFAMLGHPTARSLGIQRYIKSNYDVSVDEIFLEVLEWCDFCFSGFDSSLKSKRYFPSLVENITLNFKKALQLSESFESPSSLASWIRGHSQWDLSNFPRTIVTTSGRSINCQGLVMSHLLGAQET</sequence>
<dbReference type="OrthoDB" id="2157530at2759"/>
<dbReference type="Pfam" id="PF06985">
    <property type="entry name" value="HET"/>
    <property type="match status" value="1"/>
</dbReference>
<evidence type="ECO:0000313" key="2">
    <source>
        <dbReference type="EMBL" id="KAH7303467.1"/>
    </source>
</evidence>
<protein>
    <recommendedName>
        <fullName evidence="1">Heterokaryon incompatibility domain-containing protein</fullName>
    </recommendedName>
</protein>
<gene>
    <name evidence="2" type="ORF">B0I35DRAFT_446656</name>
</gene>
<dbReference type="AlphaFoldDB" id="A0A8K0WJ15"/>
<reference evidence="2" key="1">
    <citation type="journal article" date="2021" name="Nat. Commun.">
        <title>Genetic determinants of endophytism in the Arabidopsis root mycobiome.</title>
        <authorList>
            <person name="Mesny F."/>
            <person name="Miyauchi S."/>
            <person name="Thiergart T."/>
            <person name="Pickel B."/>
            <person name="Atanasova L."/>
            <person name="Karlsson M."/>
            <person name="Huettel B."/>
            <person name="Barry K.W."/>
            <person name="Haridas S."/>
            <person name="Chen C."/>
            <person name="Bauer D."/>
            <person name="Andreopoulos W."/>
            <person name="Pangilinan J."/>
            <person name="LaButti K."/>
            <person name="Riley R."/>
            <person name="Lipzen A."/>
            <person name="Clum A."/>
            <person name="Drula E."/>
            <person name="Henrissat B."/>
            <person name="Kohler A."/>
            <person name="Grigoriev I.V."/>
            <person name="Martin F.M."/>
            <person name="Hacquard S."/>
        </authorList>
    </citation>
    <scope>NUCLEOTIDE SEQUENCE</scope>
    <source>
        <strain evidence="2">MPI-CAGE-CH-0235</strain>
    </source>
</reference>
<dbReference type="InterPro" id="IPR052895">
    <property type="entry name" value="HetReg/Transcr_Mod"/>
</dbReference>
<dbReference type="PANTHER" id="PTHR24148">
    <property type="entry name" value="ANKYRIN REPEAT DOMAIN-CONTAINING PROTEIN 39 HOMOLOG-RELATED"/>
    <property type="match status" value="1"/>
</dbReference>
<proteinExistence type="predicted"/>